<dbReference type="InterPro" id="IPR012340">
    <property type="entry name" value="NA-bd_OB-fold"/>
</dbReference>
<evidence type="ECO:0000256" key="3">
    <source>
        <dbReference type="ARBA" id="ARBA00022763"/>
    </source>
</evidence>
<dbReference type="InterPro" id="IPR003717">
    <property type="entry name" value="RecO"/>
</dbReference>
<dbReference type="Gene3D" id="1.20.1440.120">
    <property type="entry name" value="Recombination protein O, C-terminal domain"/>
    <property type="match status" value="1"/>
</dbReference>
<keyword evidence="5 7" id="KW-0234">DNA repair</keyword>
<dbReference type="EMBL" id="SLUN01000027">
    <property type="protein sequence ID" value="TCL62186.1"/>
    <property type="molecule type" value="Genomic_DNA"/>
</dbReference>
<dbReference type="GO" id="GO:0006310">
    <property type="term" value="P:DNA recombination"/>
    <property type="evidence" value="ECO:0007669"/>
    <property type="project" value="UniProtKB-UniRule"/>
</dbReference>
<accession>A0A4R1R935</accession>
<dbReference type="PANTHER" id="PTHR33991:SF1">
    <property type="entry name" value="DNA REPAIR PROTEIN RECO"/>
    <property type="match status" value="1"/>
</dbReference>
<organism evidence="9 10">
    <name type="scientific">Hydrogenispora ethanolica</name>
    <dbReference type="NCBI Taxonomy" id="1082276"/>
    <lineage>
        <taxon>Bacteria</taxon>
        <taxon>Bacillati</taxon>
        <taxon>Bacillota</taxon>
        <taxon>Hydrogenispora</taxon>
    </lineage>
</organism>
<dbReference type="PANTHER" id="PTHR33991">
    <property type="entry name" value="DNA REPAIR PROTEIN RECO"/>
    <property type="match status" value="1"/>
</dbReference>
<dbReference type="OrthoDB" id="9797083at2"/>
<keyword evidence="10" id="KW-1185">Reference proteome</keyword>
<evidence type="ECO:0000256" key="6">
    <source>
        <dbReference type="ARBA" id="ARBA00033409"/>
    </source>
</evidence>
<dbReference type="GO" id="GO:0043590">
    <property type="term" value="C:bacterial nucleoid"/>
    <property type="evidence" value="ECO:0007669"/>
    <property type="project" value="TreeGrafter"/>
</dbReference>
<comment type="similarity">
    <text evidence="1 7">Belongs to the RecO family.</text>
</comment>
<dbReference type="HAMAP" id="MF_00201">
    <property type="entry name" value="RecO"/>
    <property type="match status" value="1"/>
</dbReference>
<evidence type="ECO:0000256" key="1">
    <source>
        <dbReference type="ARBA" id="ARBA00007452"/>
    </source>
</evidence>
<dbReference type="NCBIfam" id="TIGR00613">
    <property type="entry name" value="reco"/>
    <property type="match status" value="1"/>
</dbReference>
<evidence type="ECO:0000256" key="7">
    <source>
        <dbReference type="HAMAP-Rule" id="MF_00201"/>
    </source>
</evidence>
<dbReference type="Proteomes" id="UP000295008">
    <property type="component" value="Unassembled WGS sequence"/>
</dbReference>
<dbReference type="Pfam" id="PF11967">
    <property type="entry name" value="RecO_N"/>
    <property type="match status" value="1"/>
</dbReference>
<dbReference type="SUPFAM" id="SSF50249">
    <property type="entry name" value="Nucleic acid-binding proteins"/>
    <property type="match status" value="1"/>
</dbReference>
<evidence type="ECO:0000256" key="4">
    <source>
        <dbReference type="ARBA" id="ARBA00023172"/>
    </source>
</evidence>
<evidence type="ECO:0000313" key="10">
    <source>
        <dbReference type="Proteomes" id="UP000295008"/>
    </source>
</evidence>
<dbReference type="Gene3D" id="2.40.50.140">
    <property type="entry name" value="Nucleic acid-binding proteins"/>
    <property type="match status" value="1"/>
</dbReference>
<gene>
    <name evidence="7" type="primary">recO</name>
    <name evidence="9" type="ORF">EDC14_102736</name>
</gene>
<protein>
    <recommendedName>
        <fullName evidence="2 7">DNA repair protein RecO</fullName>
    </recommendedName>
    <alternativeName>
        <fullName evidence="6 7">Recombination protein O</fullName>
    </alternativeName>
</protein>
<proteinExistence type="inferred from homology"/>
<dbReference type="SUPFAM" id="SSF57863">
    <property type="entry name" value="ArfGap/RecO-like zinc finger"/>
    <property type="match status" value="1"/>
</dbReference>
<sequence>MSLYRTKALVLKCRNFGEADRVLVLLSEDHGKLEAVVKGARRPRSRFVGNTLPFNLLQTLLLTGKSLETLSQAELLHSFSSLREDLIRMAYASFWAELVDRFVPEREEAREIFRFLLAAFVTLEGDHDPGLLNLAFQARLLNYLGYQPELDGCVGCGTAEADFRFSAQAGGLVCPECREQYRDLIPVDRVLIDGLQRIAVTDLRQLAQLDLTSGQRQSLLRLLRSFIEARMDQPLKSQLFLDHLLSSTSP</sequence>
<comment type="function">
    <text evidence="7">Involved in DNA repair and RecF pathway recombination.</text>
</comment>
<name>A0A4R1R935_HYDET</name>
<evidence type="ECO:0000256" key="2">
    <source>
        <dbReference type="ARBA" id="ARBA00021310"/>
    </source>
</evidence>
<dbReference type="RefSeq" id="WP_132015856.1">
    <property type="nucleotide sequence ID" value="NZ_SLUN01000027.1"/>
</dbReference>
<keyword evidence="4 7" id="KW-0233">DNA recombination</keyword>
<dbReference type="InterPro" id="IPR037278">
    <property type="entry name" value="ARFGAP/RecO"/>
</dbReference>
<evidence type="ECO:0000259" key="8">
    <source>
        <dbReference type="Pfam" id="PF11967"/>
    </source>
</evidence>
<keyword evidence="3 7" id="KW-0227">DNA damage</keyword>
<evidence type="ECO:0000313" key="9">
    <source>
        <dbReference type="EMBL" id="TCL62186.1"/>
    </source>
</evidence>
<dbReference type="InterPro" id="IPR022572">
    <property type="entry name" value="DNA_rep/recomb_RecO_N"/>
</dbReference>
<evidence type="ECO:0000256" key="5">
    <source>
        <dbReference type="ARBA" id="ARBA00023204"/>
    </source>
</evidence>
<reference evidence="9 10" key="1">
    <citation type="submission" date="2019-03" db="EMBL/GenBank/DDBJ databases">
        <title>Genomic Encyclopedia of Type Strains, Phase IV (KMG-IV): sequencing the most valuable type-strain genomes for metagenomic binning, comparative biology and taxonomic classification.</title>
        <authorList>
            <person name="Goeker M."/>
        </authorList>
    </citation>
    <scope>NUCLEOTIDE SEQUENCE [LARGE SCALE GENOMIC DNA]</scope>
    <source>
        <strain evidence="9 10">LX-B</strain>
    </source>
</reference>
<dbReference type="Pfam" id="PF02565">
    <property type="entry name" value="RecO_C"/>
    <property type="match status" value="1"/>
</dbReference>
<dbReference type="AlphaFoldDB" id="A0A4R1R935"/>
<dbReference type="GO" id="GO:0006302">
    <property type="term" value="P:double-strand break repair"/>
    <property type="evidence" value="ECO:0007669"/>
    <property type="project" value="TreeGrafter"/>
</dbReference>
<dbReference type="InterPro" id="IPR042242">
    <property type="entry name" value="RecO_C"/>
</dbReference>
<feature type="domain" description="DNA replication/recombination mediator RecO N-terminal" evidence="8">
    <location>
        <begin position="1"/>
        <end position="79"/>
    </location>
</feature>
<comment type="caution">
    <text evidence="9">The sequence shown here is derived from an EMBL/GenBank/DDBJ whole genome shotgun (WGS) entry which is preliminary data.</text>
</comment>